<keyword evidence="6" id="KW-0732">Signal</keyword>
<dbReference type="InterPro" id="IPR001547">
    <property type="entry name" value="Glyco_hydro_5"/>
</dbReference>
<keyword evidence="11" id="KW-1185">Reference proteome</keyword>
<proteinExistence type="inferred from homology"/>
<keyword evidence="7" id="KW-0378">Hydrolase</keyword>
<dbReference type="GO" id="GO:0046355">
    <property type="term" value="P:mannan catabolic process"/>
    <property type="evidence" value="ECO:0007669"/>
    <property type="project" value="UniProtKB-ARBA"/>
</dbReference>
<dbReference type="InterPro" id="IPR017853">
    <property type="entry name" value="GH"/>
</dbReference>
<dbReference type="EC" id="3.2.1.78" evidence="4"/>
<dbReference type="InterPro" id="IPR045053">
    <property type="entry name" value="MAN-like"/>
</dbReference>
<evidence type="ECO:0000259" key="9">
    <source>
        <dbReference type="Pfam" id="PF26410"/>
    </source>
</evidence>
<dbReference type="Proteomes" id="UP001211907">
    <property type="component" value="Unassembled WGS sequence"/>
</dbReference>
<name>A0AAD5X7T0_9FUNG</name>
<dbReference type="AlphaFoldDB" id="A0AAD5X7T0"/>
<comment type="caution">
    <text evidence="10">The sequence shown here is derived from an EMBL/GenBank/DDBJ whole genome shotgun (WGS) entry which is preliminary data.</text>
</comment>
<comment type="similarity">
    <text evidence="3">Belongs to the glycosyl hydrolase 5 (cellulase A) family.</text>
</comment>
<evidence type="ECO:0000313" key="11">
    <source>
        <dbReference type="Proteomes" id="UP001211907"/>
    </source>
</evidence>
<accession>A0AAD5X7T0</accession>
<dbReference type="EMBL" id="JADGJH010002757">
    <property type="protein sequence ID" value="KAJ3095051.1"/>
    <property type="molecule type" value="Genomic_DNA"/>
</dbReference>
<feature type="domain" description="Glycoside hydrolase family 5" evidence="9">
    <location>
        <begin position="22"/>
        <end position="234"/>
    </location>
</feature>
<evidence type="ECO:0000256" key="4">
    <source>
        <dbReference type="ARBA" id="ARBA00012706"/>
    </source>
</evidence>
<keyword evidence="8" id="KW-0326">Glycosidase</keyword>
<evidence type="ECO:0000313" key="10">
    <source>
        <dbReference type="EMBL" id="KAJ3095051.1"/>
    </source>
</evidence>
<evidence type="ECO:0000256" key="1">
    <source>
        <dbReference type="ARBA" id="ARBA00001678"/>
    </source>
</evidence>
<evidence type="ECO:0000256" key="8">
    <source>
        <dbReference type="ARBA" id="ARBA00023295"/>
    </source>
</evidence>
<dbReference type="GO" id="GO:0016985">
    <property type="term" value="F:mannan endo-1,4-beta-mannosidase activity"/>
    <property type="evidence" value="ECO:0007669"/>
    <property type="project" value="UniProtKB-EC"/>
</dbReference>
<comment type="subcellular location">
    <subcellularLocation>
        <location evidence="2">Secreted</location>
    </subcellularLocation>
</comment>
<evidence type="ECO:0000256" key="5">
    <source>
        <dbReference type="ARBA" id="ARBA00022525"/>
    </source>
</evidence>
<evidence type="ECO:0000256" key="2">
    <source>
        <dbReference type="ARBA" id="ARBA00004613"/>
    </source>
</evidence>
<keyword evidence="5" id="KW-0964">Secreted</keyword>
<sequence>MFAGVNSYFLHTLTQISQLEILSALQSAGVTVVRIFITSISAGGKDTDSLGATDLETDTIGFYNDAILSQIDQLIVNVIAHGIKLQITMHDRWSLDGTWNICDAYCKSFVSRSSNLDDFYSGSNAQNAFDARLEHIVTHKNSFLADRAWMDISEGIYSFEIENEAFGSSSITNSDWWCARAQKLRTVIENSTILIGTGGGQDFAASLAIANFECSAIDVIGIHSYDNSISVFKSNLQDAYFLGAQHGKIVIMQEFGATSSKADWISAVANVCNSLNIPWLPWEVSTVSQYSDYEFGTNESQIWTALTDSAASI</sequence>
<evidence type="ECO:0000256" key="3">
    <source>
        <dbReference type="ARBA" id="ARBA00005641"/>
    </source>
</evidence>
<comment type="catalytic activity">
    <reaction evidence="1">
        <text>Random hydrolysis of (1-&gt;4)-beta-D-mannosidic linkages in mannans, galactomannans and glucomannans.</text>
        <dbReference type="EC" id="3.2.1.78"/>
    </reaction>
</comment>
<evidence type="ECO:0000256" key="7">
    <source>
        <dbReference type="ARBA" id="ARBA00022801"/>
    </source>
</evidence>
<dbReference type="Pfam" id="PF26410">
    <property type="entry name" value="GH5_mannosidase"/>
    <property type="match status" value="1"/>
</dbReference>
<dbReference type="PANTHER" id="PTHR31451">
    <property type="match status" value="1"/>
</dbReference>
<evidence type="ECO:0000256" key="6">
    <source>
        <dbReference type="ARBA" id="ARBA00022729"/>
    </source>
</evidence>
<organism evidence="10 11">
    <name type="scientific">Physocladia obscura</name>
    <dbReference type="NCBI Taxonomy" id="109957"/>
    <lineage>
        <taxon>Eukaryota</taxon>
        <taxon>Fungi</taxon>
        <taxon>Fungi incertae sedis</taxon>
        <taxon>Chytridiomycota</taxon>
        <taxon>Chytridiomycota incertae sedis</taxon>
        <taxon>Chytridiomycetes</taxon>
        <taxon>Chytridiales</taxon>
        <taxon>Chytriomycetaceae</taxon>
        <taxon>Physocladia</taxon>
    </lineage>
</organism>
<dbReference type="PANTHER" id="PTHR31451:SF39">
    <property type="entry name" value="MANNAN ENDO-1,4-BETA-MANNOSIDASE 1"/>
    <property type="match status" value="1"/>
</dbReference>
<dbReference type="GO" id="GO:0005576">
    <property type="term" value="C:extracellular region"/>
    <property type="evidence" value="ECO:0007669"/>
    <property type="project" value="UniProtKB-SubCell"/>
</dbReference>
<reference evidence="10" key="1">
    <citation type="submission" date="2020-05" db="EMBL/GenBank/DDBJ databases">
        <title>Phylogenomic resolution of chytrid fungi.</title>
        <authorList>
            <person name="Stajich J.E."/>
            <person name="Amses K."/>
            <person name="Simmons R."/>
            <person name="Seto K."/>
            <person name="Myers J."/>
            <person name="Bonds A."/>
            <person name="Quandt C.A."/>
            <person name="Barry K."/>
            <person name="Liu P."/>
            <person name="Grigoriev I."/>
            <person name="Longcore J.E."/>
            <person name="James T.Y."/>
        </authorList>
    </citation>
    <scope>NUCLEOTIDE SEQUENCE</scope>
    <source>
        <strain evidence="10">JEL0513</strain>
    </source>
</reference>
<dbReference type="SUPFAM" id="SSF51445">
    <property type="entry name" value="(Trans)glycosidases"/>
    <property type="match status" value="1"/>
</dbReference>
<dbReference type="Gene3D" id="3.20.20.80">
    <property type="entry name" value="Glycosidases"/>
    <property type="match status" value="1"/>
</dbReference>
<protein>
    <recommendedName>
        <fullName evidence="4">mannan endo-1,4-beta-mannosidase</fullName>
        <ecNumber evidence="4">3.2.1.78</ecNumber>
    </recommendedName>
</protein>
<gene>
    <name evidence="10" type="ORF">HK100_005932</name>
</gene>